<proteinExistence type="predicted"/>
<protein>
    <submittedName>
        <fullName evidence="1">Uncharacterized protein</fullName>
    </submittedName>
</protein>
<evidence type="ECO:0000313" key="1">
    <source>
        <dbReference type="EMBL" id="CAI9738660.1"/>
    </source>
</evidence>
<gene>
    <name evidence="1" type="ORF">OCTVUL_1B028752</name>
</gene>
<accession>A0AA36BQP0</accession>
<name>A0AA36BQP0_OCTVU</name>
<dbReference type="EMBL" id="OX597834">
    <property type="protein sequence ID" value="CAI9738660.1"/>
    <property type="molecule type" value="Genomic_DNA"/>
</dbReference>
<organism evidence="1 2">
    <name type="scientific">Octopus vulgaris</name>
    <name type="common">Common octopus</name>
    <dbReference type="NCBI Taxonomy" id="6645"/>
    <lineage>
        <taxon>Eukaryota</taxon>
        <taxon>Metazoa</taxon>
        <taxon>Spiralia</taxon>
        <taxon>Lophotrochozoa</taxon>
        <taxon>Mollusca</taxon>
        <taxon>Cephalopoda</taxon>
        <taxon>Coleoidea</taxon>
        <taxon>Octopodiformes</taxon>
        <taxon>Octopoda</taxon>
        <taxon>Incirrata</taxon>
        <taxon>Octopodidae</taxon>
        <taxon>Octopus</taxon>
    </lineage>
</organism>
<dbReference type="Proteomes" id="UP001162480">
    <property type="component" value="Chromosome 21"/>
</dbReference>
<dbReference type="AlphaFoldDB" id="A0AA36BQP0"/>
<reference evidence="1" key="1">
    <citation type="submission" date="2023-08" db="EMBL/GenBank/DDBJ databases">
        <authorList>
            <person name="Alioto T."/>
            <person name="Alioto T."/>
            <person name="Gomez Garrido J."/>
        </authorList>
    </citation>
    <scope>NUCLEOTIDE SEQUENCE</scope>
</reference>
<keyword evidence="2" id="KW-1185">Reference proteome</keyword>
<evidence type="ECO:0000313" key="2">
    <source>
        <dbReference type="Proteomes" id="UP001162480"/>
    </source>
</evidence>
<sequence>MILPWLIAIHNVTNYSGAVKEQLHVQIDVVIGEFSQPFYVALANIFSSRRFHTMEEIEQNSLQLLSMFRKSFNTNKMRAAM</sequence>